<keyword evidence="1" id="KW-0472">Membrane</keyword>
<evidence type="ECO:0000313" key="3">
    <source>
        <dbReference type="Proteomes" id="UP001374584"/>
    </source>
</evidence>
<organism evidence="2 3">
    <name type="scientific">Phaseolus coccineus</name>
    <name type="common">Scarlet runner bean</name>
    <name type="synonym">Phaseolus multiflorus</name>
    <dbReference type="NCBI Taxonomy" id="3886"/>
    <lineage>
        <taxon>Eukaryota</taxon>
        <taxon>Viridiplantae</taxon>
        <taxon>Streptophyta</taxon>
        <taxon>Embryophyta</taxon>
        <taxon>Tracheophyta</taxon>
        <taxon>Spermatophyta</taxon>
        <taxon>Magnoliopsida</taxon>
        <taxon>eudicotyledons</taxon>
        <taxon>Gunneridae</taxon>
        <taxon>Pentapetalae</taxon>
        <taxon>rosids</taxon>
        <taxon>fabids</taxon>
        <taxon>Fabales</taxon>
        <taxon>Fabaceae</taxon>
        <taxon>Papilionoideae</taxon>
        <taxon>50 kb inversion clade</taxon>
        <taxon>NPAAA clade</taxon>
        <taxon>indigoferoid/millettioid clade</taxon>
        <taxon>Phaseoleae</taxon>
        <taxon>Phaseolus</taxon>
    </lineage>
</organism>
<evidence type="ECO:0000256" key="1">
    <source>
        <dbReference type="SAM" id="Phobius"/>
    </source>
</evidence>
<dbReference type="AlphaFoldDB" id="A0AAN9NKQ6"/>
<protein>
    <submittedName>
        <fullName evidence="2">Uncharacterized protein</fullName>
    </submittedName>
</protein>
<comment type="caution">
    <text evidence="2">The sequence shown here is derived from an EMBL/GenBank/DDBJ whole genome shotgun (WGS) entry which is preliminary data.</text>
</comment>
<proteinExistence type="predicted"/>
<feature type="transmembrane region" description="Helical" evidence="1">
    <location>
        <begin position="12"/>
        <end position="34"/>
    </location>
</feature>
<gene>
    <name evidence="2" type="ORF">VNO80_05796</name>
</gene>
<dbReference type="EMBL" id="JAYMYR010000003">
    <property type="protein sequence ID" value="KAK7372418.1"/>
    <property type="molecule type" value="Genomic_DNA"/>
</dbReference>
<keyword evidence="1" id="KW-0812">Transmembrane</keyword>
<keyword evidence="3" id="KW-1185">Reference proteome</keyword>
<name>A0AAN9NKQ6_PHACN</name>
<sequence>MILANFIDLVKVQLLGLHGFVLVYACTVFDHDLMLLEQGGNDDEEHIKLPTLNLFFFVQNFLSLSLSLSLSLFFSFW</sequence>
<dbReference type="Proteomes" id="UP001374584">
    <property type="component" value="Unassembled WGS sequence"/>
</dbReference>
<keyword evidence="1" id="KW-1133">Transmembrane helix</keyword>
<reference evidence="2 3" key="1">
    <citation type="submission" date="2024-01" db="EMBL/GenBank/DDBJ databases">
        <title>The genomes of 5 underutilized Papilionoideae crops provide insights into root nodulation and disease resistanc.</title>
        <authorList>
            <person name="Jiang F."/>
        </authorList>
    </citation>
    <scope>NUCLEOTIDE SEQUENCE [LARGE SCALE GENOMIC DNA]</scope>
    <source>
        <strain evidence="2">JINMINGXINNONG_FW02</strain>
        <tissue evidence="2">Leaves</tissue>
    </source>
</reference>
<accession>A0AAN9NKQ6</accession>
<feature type="transmembrane region" description="Helical" evidence="1">
    <location>
        <begin position="54"/>
        <end position="76"/>
    </location>
</feature>
<evidence type="ECO:0000313" key="2">
    <source>
        <dbReference type="EMBL" id="KAK7372418.1"/>
    </source>
</evidence>